<name>A0ABN6PMW8_9BURK</name>
<evidence type="ECO:0000313" key="3">
    <source>
        <dbReference type="EMBL" id="BDI06560.1"/>
    </source>
</evidence>
<dbReference type="Pfam" id="PF01878">
    <property type="entry name" value="EVE"/>
    <property type="match status" value="1"/>
</dbReference>
<dbReference type="InterPro" id="IPR015947">
    <property type="entry name" value="PUA-like_sf"/>
</dbReference>
<dbReference type="InterPro" id="IPR002740">
    <property type="entry name" value="EVE_domain"/>
</dbReference>
<dbReference type="NCBIfam" id="NF002616">
    <property type="entry name" value="PRK02268.1-2"/>
    <property type="match status" value="1"/>
</dbReference>
<gene>
    <name evidence="3" type="ORF">CATMQ487_35300</name>
</gene>
<evidence type="ECO:0000256" key="1">
    <source>
        <dbReference type="HAMAP-Rule" id="MF_00771"/>
    </source>
</evidence>
<evidence type="ECO:0000313" key="4">
    <source>
        <dbReference type="Proteomes" id="UP001057498"/>
    </source>
</evidence>
<sequence length="158" mass="17276">MEDPRCWVAVASAEHVRLGRRGGFMQVCHGKGGPLRRLRPGDRVAYYSPTVHFGAADRLQAFTALGQIQPGEPYTFDMGGAFIPYRRDVAWDADATEAPIAPLLQRLSFTAGRRSWGYAFRFGLLEVTADDMALIAGAMRGYLCATGSWGVSSNSTEK</sequence>
<evidence type="ECO:0000259" key="2">
    <source>
        <dbReference type="Pfam" id="PF01878"/>
    </source>
</evidence>
<organism evidence="3 4">
    <name type="scientific">Sphaerotilus microaerophilus</name>
    <dbReference type="NCBI Taxonomy" id="2914710"/>
    <lineage>
        <taxon>Bacteria</taxon>
        <taxon>Pseudomonadati</taxon>
        <taxon>Pseudomonadota</taxon>
        <taxon>Betaproteobacteria</taxon>
        <taxon>Burkholderiales</taxon>
        <taxon>Sphaerotilaceae</taxon>
        <taxon>Sphaerotilus</taxon>
    </lineage>
</organism>
<dbReference type="CDD" id="cd21132">
    <property type="entry name" value="EVE-like"/>
    <property type="match status" value="1"/>
</dbReference>
<comment type="similarity">
    <text evidence="1">Belongs to the UPF0310 family.</text>
</comment>
<accession>A0ABN6PMW8</accession>
<dbReference type="EMBL" id="AP025730">
    <property type="protein sequence ID" value="BDI06560.1"/>
    <property type="molecule type" value="Genomic_DNA"/>
</dbReference>
<proteinExistence type="inferred from homology"/>
<reference evidence="3" key="1">
    <citation type="submission" date="2022-04" db="EMBL/GenBank/DDBJ databases">
        <title>Whole genome sequence of Sphaerotilus sp. FB-5.</title>
        <authorList>
            <person name="Takeda M."/>
            <person name="Narihara S."/>
            <person name="Akimoto M."/>
            <person name="Akimoto R."/>
            <person name="Nishiyashiki S."/>
            <person name="Murakami T."/>
        </authorList>
    </citation>
    <scope>NUCLEOTIDE SEQUENCE</scope>
    <source>
        <strain evidence="3">FB-5</strain>
    </source>
</reference>
<dbReference type="HAMAP" id="MF_00771">
    <property type="entry name" value="UPF0310"/>
    <property type="match status" value="1"/>
</dbReference>
<dbReference type="Proteomes" id="UP001057498">
    <property type="component" value="Chromosome"/>
</dbReference>
<dbReference type="RefSeq" id="WP_251969824.1">
    <property type="nucleotide sequence ID" value="NZ_AP025730.1"/>
</dbReference>
<dbReference type="InterPro" id="IPR022996">
    <property type="entry name" value="UPF0310"/>
</dbReference>
<keyword evidence="4" id="KW-1185">Reference proteome</keyword>
<dbReference type="SUPFAM" id="SSF88697">
    <property type="entry name" value="PUA domain-like"/>
    <property type="match status" value="1"/>
</dbReference>
<protein>
    <recommendedName>
        <fullName evidence="1">UPF0310 protein CATMQ487_35300</fullName>
    </recommendedName>
</protein>
<dbReference type="Gene3D" id="3.10.590.10">
    <property type="entry name" value="ph1033 like domains"/>
    <property type="match status" value="1"/>
</dbReference>
<feature type="domain" description="EVE" evidence="2">
    <location>
        <begin position="6"/>
        <end position="136"/>
    </location>
</feature>